<dbReference type="Pfam" id="PF19798">
    <property type="entry name" value="Sulfotransfer_5"/>
    <property type="match status" value="1"/>
</dbReference>
<dbReference type="AlphaFoldDB" id="A0A937DD82"/>
<keyword evidence="3" id="KW-1185">Reference proteome</keyword>
<evidence type="ECO:0000256" key="1">
    <source>
        <dbReference type="ARBA" id="ARBA00009320"/>
    </source>
</evidence>
<dbReference type="PANTHER" id="PTHR42743">
    <property type="entry name" value="AMINO-ACID AMINOTRANSFERASE"/>
    <property type="match status" value="1"/>
</dbReference>
<accession>A0A937DD82</accession>
<evidence type="ECO:0000313" key="3">
    <source>
        <dbReference type="Proteomes" id="UP000642920"/>
    </source>
</evidence>
<dbReference type="PANTHER" id="PTHR42743:SF11">
    <property type="entry name" value="AMINODEOXYCHORISMATE LYASE"/>
    <property type="match status" value="1"/>
</dbReference>
<sequence length="241" mass="27680">MDKIKRIFMWSGPRNISTTMMYSFAQRADTKVYDEPLYGAYLKETAAKAYHPGADEILNSMETDAQQVVDMMTGSHEEEVVFFKNMTHHLMNLNKAFTRQGFNILLTRNPKEMIPSFAKVIPELSMKDIGYAEHLELMEYFDKHEIPYAVLDAKNVLLNPEGVLKKLCEKAGIAFDKAMLSWPAGARPEDGVWAKYWYANVHASTGFKKYEAKDEQFPAHLEALLNECMPYYKKLENLALT</sequence>
<dbReference type="InterPro" id="IPR027417">
    <property type="entry name" value="P-loop_NTPase"/>
</dbReference>
<protein>
    <submittedName>
        <fullName evidence="2">Sulfotransferase family protein</fullName>
    </submittedName>
</protein>
<reference evidence="2" key="1">
    <citation type="submission" date="2021-01" db="EMBL/GenBank/DDBJ databases">
        <title>Marivirga sp. nov., isolated from intertidal surface sediments.</title>
        <authorList>
            <person name="Zhang M."/>
        </authorList>
    </citation>
    <scope>NUCLEOTIDE SEQUENCE</scope>
    <source>
        <strain evidence="2">SM1354</strain>
    </source>
</reference>
<proteinExistence type="inferred from homology"/>
<comment type="caution">
    <text evidence="2">The sequence shown here is derived from an EMBL/GenBank/DDBJ whole genome shotgun (WGS) entry which is preliminary data.</text>
</comment>
<dbReference type="Gene3D" id="3.40.50.300">
    <property type="entry name" value="P-loop containing nucleotide triphosphate hydrolases"/>
    <property type="match status" value="1"/>
</dbReference>
<dbReference type="EMBL" id="JAERQG010000001">
    <property type="protein sequence ID" value="MBL0763937.1"/>
    <property type="molecule type" value="Genomic_DNA"/>
</dbReference>
<evidence type="ECO:0000313" key="2">
    <source>
        <dbReference type="EMBL" id="MBL0763937.1"/>
    </source>
</evidence>
<name>A0A937DD82_9BACT</name>
<dbReference type="Proteomes" id="UP000642920">
    <property type="component" value="Unassembled WGS sequence"/>
</dbReference>
<dbReference type="SUPFAM" id="SSF52540">
    <property type="entry name" value="P-loop containing nucleoside triphosphate hydrolases"/>
    <property type="match status" value="1"/>
</dbReference>
<comment type="similarity">
    <text evidence="1">Belongs to the class-IV pyridoxal-phosphate-dependent aminotransferase family.</text>
</comment>
<organism evidence="2 3">
    <name type="scientific">Marivirga atlantica</name>
    <dbReference type="NCBI Taxonomy" id="1548457"/>
    <lineage>
        <taxon>Bacteria</taxon>
        <taxon>Pseudomonadati</taxon>
        <taxon>Bacteroidota</taxon>
        <taxon>Cytophagia</taxon>
        <taxon>Cytophagales</taxon>
        <taxon>Marivirgaceae</taxon>
        <taxon>Marivirga</taxon>
    </lineage>
</organism>
<dbReference type="GO" id="GO:0019752">
    <property type="term" value="P:carboxylic acid metabolic process"/>
    <property type="evidence" value="ECO:0007669"/>
    <property type="project" value="TreeGrafter"/>
</dbReference>
<dbReference type="RefSeq" id="WP_201917046.1">
    <property type="nucleotide sequence ID" value="NZ_JAERQG010000001.1"/>
</dbReference>
<dbReference type="InterPro" id="IPR050571">
    <property type="entry name" value="Class-IV_PLP-Dep_Aminotrnsfr"/>
</dbReference>
<gene>
    <name evidence="2" type="ORF">JKP34_01660</name>
</gene>